<protein>
    <submittedName>
        <fullName evidence="1">Nucleoside-diphosphate sugar epimerase</fullName>
    </submittedName>
</protein>
<dbReference type="InterPro" id="IPR009367">
    <property type="entry name" value="Elm1-like"/>
</dbReference>
<evidence type="ECO:0000313" key="2">
    <source>
        <dbReference type="Proteomes" id="UP001143362"/>
    </source>
</evidence>
<dbReference type="Pfam" id="PF06258">
    <property type="entry name" value="Mito_fiss_Elm1"/>
    <property type="match status" value="1"/>
</dbReference>
<dbReference type="EMBL" id="SHNN01000003">
    <property type="protein sequence ID" value="MCX2982432.1"/>
    <property type="molecule type" value="Genomic_DNA"/>
</dbReference>
<name>A0ABT3TJE6_9GAMM</name>
<reference evidence="1" key="1">
    <citation type="submission" date="2019-02" db="EMBL/GenBank/DDBJ databases">
        <authorList>
            <person name="Li S.-H."/>
        </authorList>
    </citation>
    <scope>NUCLEOTIDE SEQUENCE</scope>
    <source>
        <strain evidence="1">IMCC14734</strain>
    </source>
</reference>
<accession>A0ABT3TJE6</accession>
<keyword evidence="2" id="KW-1185">Reference proteome</keyword>
<dbReference type="PANTHER" id="PTHR33986">
    <property type="entry name" value="OS02G0535700 PROTEIN"/>
    <property type="match status" value="1"/>
</dbReference>
<sequence>MPVVWLIDPYRAGERSQVTALAEALGWGYKVKRLAYRKYEFFTNIFRGSNLRGIRLSESDALQAPWPDLVITAGMRNEPVCRWICEQSGGHTRIVHVGRPWANPECFDLVITTPQYRLPRRPNVIQNALTLHQVSEERLAQAAAQWREQFAALPSPYTAVIVGGDSGPYALGVRAARRLASEVTELVATSGGSILVSTSSRTHPAVVAVLREALPEPLYFYQWQAGDENNPYFGLLALAQQIVVTADSISMLSEACATGKPVYMFDLARGAMAMDPAARRLPADNDWRLSTLAYRGLMRWVWQRLSRDITLVHQRLADAGRAAWLGQPQLVATQSTQADLERAVDAVQAMFDAGEQA</sequence>
<comment type="caution">
    <text evidence="1">The sequence shown here is derived from an EMBL/GenBank/DDBJ whole genome shotgun (WGS) entry which is preliminary data.</text>
</comment>
<proteinExistence type="predicted"/>
<organism evidence="1 2">
    <name type="scientific">Candidatus Litorirhabdus singularis</name>
    <dbReference type="NCBI Taxonomy" id="2518993"/>
    <lineage>
        <taxon>Bacteria</taxon>
        <taxon>Pseudomonadati</taxon>
        <taxon>Pseudomonadota</taxon>
        <taxon>Gammaproteobacteria</taxon>
        <taxon>Cellvibrionales</taxon>
        <taxon>Halieaceae</taxon>
        <taxon>Candidatus Litorirhabdus</taxon>
    </lineage>
</organism>
<evidence type="ECO:0000313" key="1">
    <source>
        <dbReference type="EMBL" id="MCX2982432.1"/>
    </source>
</evidence>
<gene>
    <name evidence="1" type="ORF">EYC98_16330</name>
</gene>
<dbReference type="Proteomes" id="UP001143362">
    <property type="component" value="Unassembled WGS sequence"/>
</dbReference>
<dbReference type="RefSeq" id="WP_279246455.1">
    <property type="nucleotide sequence ID" value="NZ_SHNN01000003.1"/>
</dbReference>
<dbReference type="PANTHER" id="PTHR33986:SF15">
    <property type="entry name" value="MITOCHONDRIAL FISSION PROTEIN ELM1"/>
    <property type="match status" value="1"/>
</dbReference>